<evidence type="ECO:0000259" key="16">
    <source>
        <dbReference type="PROSITE" id="PS50209"/>
    </source>
</evidence>
<proteinExistence type="inferred from homology"/>
<evidence type="ECO:0000313" key="18">
    <source>
        <dbReference type="Proteomes" id="UP000001208"/>
    </source>
</evidence>
<evidence type="ECO:0000256" key="2">
    <source>
        <dbReference type="ARBA" id="ARBA00010044"/>
    </source>
</evidence>
<dbReference type="PANTHER" id="PTHR23076:SF97">
    <property type="entry name" value="ATP-DEPENDENT ZINC METALLOPROTEASE YME1L1"/>
    <property type="match status" value="1"/>
</dbReference>
<feature type="transmembrane region" description="Helical" evidence="14">
    <location>
        <begin position="138"/>
        <end position="158"/>
    </location>
</feature>
<dbReference type="PANTHER" id="PTHR23076">
    <property type="entry name" value="METALLOPROTEASE M41 FTSH"/>
    <property type="match status" value="1"/>
</dbReference>
<keyword evidence="9 14" id="KW-0067">ATP-binding</keyword>
<feature type="active site" evidence="14">
    <location>
        <position position="456"/>
    </location>
</feature>
<keyword evidence="10 14" id="KW-1133">Transmembrane helix</keyword>
<keyword evidence="7 14" id="KW-0378">Hydrolase</keyword>
<dbReference type="SUPFAM" id="SSF52540">
    <property type="entry name" value="P-loop containing nucleoside triphosphate hydrolases"/>
    <property type="match status" value="1"/>
</dbReference>
<dbReference type="Gene3D" id="3.40.50.300">
    <property type="entry name" value="P-loop containing nucleotide triphosphate hydrolases"/>
    <property type="match status" value="1"/>
</dbReference>
<comment type="subcellular location">
    <subcellularLocation>
        <location evidence="14">Cell inner membrane</location>
        <topology evidence="14">Multi-pass membrane protein</topology>
        <orientation evidence="14">Cytoplasmic side</orientation>
    </subcellularLocation>
    <subcellularLocation>
        <location evidence="1">Membrane</location>
    </subcellularLocation>
</comment>
<dbReference type="FunFam" id="1.10.8.60:FF:000001">
    <property type="entry name" value="ATP-dependent zinc metalloprotease FtsH"/>
    <property type="match status" value="1"/>
</dbReference>
<evidence type="ECO:0000256" key="5">
    <source>
        <dbReference type="ARBA" id="ARBA00022723"/>
    </source>
</evidence>
<gene>
    <name evidence="14" type="primary">ftsH</name>
    <name evidence="17" type="ordered locus">Ctha_1466</name>
</gene>
<comment type="cofactor">
    <cofactor evidence="14">
        <name>Zn(2+)</name>
        <dbReference type="ChEBI" id="CHEBI:29105"/>
    </cofactor>
    <text evidence="14">Binds 1 zinc ion per subunit.</text>
</comment>
<dbReference type="Gene3D" id="1.10.8.60">
    <property type="match status" value="1"/>
</dbReference>
<evidence type="ECO:0000256" key="10">
    <source>
        <dbReference type="ARBA" id="ARBA00022989"/>
    </source>
</evidence>
<name>B3QRX2_CHLT3</name>
<dbReference type="Pfam" id="PF00004">
    <property type="entry name" value="AAA"/>
    <property type="match status" value="1"/>
</dbReference>
<dbReference type="InterPro" id="IPR037219">
    <property type="entry name" value="Peptidase_M41-like"/>
</dbReference>
<dbReference type="Pfam" id="PF01434">
    <property type="entry name" value="Peptidase_M41"/>
    <property type="match status" value="1"/>
</dbReference>
<dbReference type="FunFam" id="3.40.50.300:FF:000001">
    <property type="entry name" value="ATP-dependent zinc metalloprotease FtsH"/>
    <property type="match status" value="1"/>
</dbReference>
<protein>
    <recommendedName>
        <fullName evidence="14">ATP-dependent zinc metalloprotease FtsH</fullName>
        <ecNumber evidence="14">3.4.24.-</ecNumber>
    </recommendedName>
</protein>
<evidence type="ECO:0000256" key="3">
    <source>
        <dbReference type="ARBA" id="ARBA00022670"/>
    </source>
</evidence>
<dbReference type="GO" id="GO:0005886">
    <property type="term" value="C:plasma membrane"/>
    <property type="evidence" value="ECO:0007669"/>
    <property type="project" value="UniProtKB-SubCell"/>
</dbReference>
<dbReference type="InterPro" id="IPR005936">
    <property type="entry name" value="FtsH"/>
</dbReference>
<keyword evidence="4 14" id="KW-0812">Transmembrane</keyword>
<keyword evidence="14" id="KW-1003">Cell membrane</keyword>
<dbReference type="CDD" id="cd19501">
    <property type="entry name" value="RecA-like_FtsH"/>
    <property type="match status" value="1"/>
</dbReference>
<dbReference type="InterPro" id="IPR003959">
    <property type="entry name" value="ATPase_AAA_core"/>
</dbReference>
<keyword evidence="5 14" id="KW-0479">Metal-binding</keyword>
<organism evidence="17 18">
    <name type="scientific">Chloroherpeton thalassium (strain ATCC 35110 / GB-78)</name>
    <dbReference type="NCBI Taxonomy" id="517418"/>
    <lineage>
        <taxon>Bacteria</taxon>
        <taxon>Pseudomonadati</taxon>
        <taxon>Chlorobiota</taxon>
        <taxon>Chlorobiia</taxon>
        <taxon>Chlorobiales</taxon>
        <taxon>Chloroherpetonaceae</taxon>
        <taxon>Chloroherpeton</taxon>
    </lineage>
</organism>
<keyword evidence="3 14" id="KW-0645">Protease</keyword>
<dbReference type="InterPro" id="IPR027417">
    <property type="entry name" value="P-loop_NTPase"/>
</dbReference>
<dbReference type="GO" id="GO:0016887">
    <property type="term" value="F:ATP hydrolysis activity"/>
    <property type="evidence" value="ECO:0007669"/>
    <property type="project" value="UniProtKB-UniRule"/>
</dbReference>
<dbReference type="PROSITE" id="PS50209">
    <property type="entry name" value="CARD"/>
    <property type="match status" value="1"/>
</dbReference>
<dbReference type="MEROPS" id="M41.001"/>
<feature type="binding site" evidence="14">
    <location>
        <position position="455"/>
    </location>
    <ligand>
        <name>Zn(2+)</name>
        <dbReference type="ChEBI" id="CHEBI:29105"/>
        <note>catalytic</note>
    </ligand>
</feature>
<keyword evidence="11 14" id="KW-0482">Metalloprotease</keyword>
<feature type="binding site" evidence="14">
    <location>
        <position position="459"/>
    </location>
    <ligand>
        <name>Zn(2+)</name>
        <dbReference type="ChEBI" id="CHEBI:29105"/>
        <note>catalytic</note>
    </ligand>
</feature>
<evidence type="ECO:0000256" key="1">
    <source>
        <dbReference type="ARBA" id="ARBA00004370"/>
    </source>
</evidence>
<comment type="subunit">
    <text evidence="14">Homohexamer.</text>
</comment>
<dbReference type="HOGENOM" id="CLU_000688_16_2_10"/>
<evidence type="ECO:0000256" key="13">
    <source>
        <dbReference type="ARBA" id="ARBA00061570"/>
    </source>
</evidence>
<dbReference type="InterPro" id="IPR041569">
    <property type="entry name" value="AAA_lid_3"/>
</dbReference>
<dbReference type="InterPro" id="IPR001315">
    <property type="entry name" value="CARD"/>
</dbReference>
<dbReference type="KEGG" id="cts:Ctha_1466"/>
<dbReference type="Pfam" id="PF17862">
    <property type="entry name" value="AAA_lid_3"/>
    <property type="match status" value="1"/>
</dbReference>
<dbReference type="GO" id="GO:0005524">
    <property type="term" value="F:ATP binding"/>
    <property type="evidence" value="ECO:0007669"/>
    <property type="project" value="UniProtKB-UniRule"/>
</dbReference>
<evidence type="ECO:0000256" key="12">
    <source>
        <dbReference type="ARBA" id="ARBA00023136"/>
    </source>
</evidence>
<sequence length="640" mass="71275">MDDDGSPFGDFGSGGGPQNEDNFKRTIRILLYSMMVLITFVMLQKLFSPDAEPEITYNEYKRLLSSNLIESCRVEKSTDGSSVLYGELKKYERLELVDKTAKKRDQFMVRLPEFSSAMADELVEKGVRCEVEESSDGLFNLLIVFGPWLLLGVVYFFIMRRMTNQNGSARNIFNFGRSRAKMITEFDTKVTFEDVAGVEEAKEELTEIVDFLKSPEKFQRLGSKTPKGVLLLGPPGTGKTLLAKAVAGEAGVPFFSMSGADFVEMFVGVGASRVRDLFEQAKRHSPCIIFIDEIDAVGRQRGAGLGGGHDEREQTLNQLLVEMDGFGTHENIILIAATNRPDVLDSALLRPGRFDRQVVVDKPDIRGREAILKIHTKKIPLAKDVDIAVLAKSTPGFVGADLANLVNEASILASRNNHDEVTAEDFENARDKVLMGPERRSVYISEQQKEITSYHESGHVLVAKFTDGSDPVHKVTIIPRGRALGVTSYLPLEDKYTYSKQYLTAMITYALGGRAAEELIFKEISTGAGNDIQRATDLARKMVCEWGMSEKLGPINYGNSGHEVFLGRDMNRVRDFSEDTARMIDNEVRQIVTDCMNNAKQILLDNIDTLHRLAKALLEREVLNSEEIEKLIAGETLTPV</sequence>
<evidence type="ECO:0000256" key="7">
    <source>
        <dbReference type="ARBA" id="ARBA00022801"/>
    </source>
</evidence>
<comment type="similarity">
    <text evidence="13 14">In the central section; belongs to the AAA ATPase family.</text>
</comment>
<dbReference type="EC" id="3.4.24.-" evidence="14"/>
<evidence type="ECO:0000256" key="15">
    <source>
        <dbReference type="RuleBase" id="RU003651"/>
    </source>
</evidence>
<dbReference type="InterPro" id="IPR003960">
    <property type="entry name" value="ATPase_AAA_CS"/>
</dbReference>
<reference evidence="17 18" key="1">
    <citation type="submission" date="2008-06" db="EMBL/GenBank/DDBJ databases">
        <title>Complete sequence of Chloroherpeton thalassium ATCC 35110.</title>
        <authorList>
            <consortium name="US DOE Joint Genome Institute"/>
            <person name="Lucas S."/>
            <person name="Copeland A."/>
            <person name="Lapidus A."/>
            <person name="Glavina del Rio T."/>
            <person name="Dalin E."/>
            <person name="Tice H."/>
            <person name="Bruce D."/>
            <person name="Goodwin L."/>
            <person name="Pitluck S."/>
            <person name="Schmutz J."/>
            <person name="Larimer F."/>
            <person name="Land M."/>
            <person name="Hauser L."/>
            <person name="Kyrpides N."/>
            <person name="Mikhailova N."/>
            <person name="Liu Z."/>
            <person name="Li T."/>
            <person name="Zhao F."/>
            <person name="Overmann J."/>
            <person name="Bryant D.A."/>
            <person name="Richardson P."/>
        </authorList>
    </citation>
    <scope>NUCLEOTIDE SEQUENCE [LARGE SCALE GENOMIC DNA]</scope>
    <source>
        <strain evidence="18">ATCC 35110 / GB-78</strain>
    </source>
</reference>
<evidence type="ECO:0000313" key="17">
    <source>
        <dbReference type="EMBL" id="ACF13925.1"/>
    </source>
</evidence>
<accession>B3QRX2</accession>
<keyword evidence="8 14" id="KW-0862">Zinc</keyword>
<feature type="domain" description="CARD" evidence="16">
    <location>
        <begin position="588"/>
        <end position="640"/>
    </location>
</feature>
<dbReference type="InterPro" id="IPR000642">
    <property type="entry name" value="Peptidase_M41"/>
</dbReference>
<keyword evidence="6 14" id="KW-0547">Nucleotide-binding</keyword>
<evidence type="ECO:0000256" key="8">
    <source>
        <dbReference type="ARBA" id="ARBA00022833"/>
    </source>
</evidence>
<evidence type="ECO:0000256" key="11">
    <source>
        <dbReference type="ARBA" id="ARBA00023049"/>
    </source>
</evidence>
<dbReference type="Gene3D" id="1.20.58.760">
    <property type="entry name" value="Peptidase M41"/>
    <property type="match status" value="1"/>
</dbReference>
<dbReference type="FunFam" id="1.20.58.760:FF:000001">
    <property type="entry name" value="ATP-dependent zinc metalloprotease FtsH"/>
    <property type="match status" value="1"/>
</dbReference>
<dbReference type="GO" id="GO:0004222">
    <property type="term" value="F:metalloendopeptidase activity"/>
    <property type="evidence" value="ECO:0007669"/>
    <property type="project" value="InterPro"/>
</dbReference>
<evidence type="ECO:0000256" key="6">
    <source>
        <dbReference type="ARBA" id="ARBA00022741"/>
    </source>
</evidence>
<dbReference type="GO" id="GO:0004176">
    <property type="term" value="F:ATP-dependent peptidase activity"/>
    <property type="evidence" value="ECO:0007669"/>
    <property type="project" value="InterPro"/>
</dbReference>
<dbReference type="GO" id="GO:0006508">
    <property type="term" value="P:proteolysis"/>
    <property type="evidence" value="ECO:0007669"/>
    <property type="project" value="UniProtKB-KW"/>
</dbReference>
<keyword evidence="14" id="KW-0997">Cell inner membrane</keyword>
<keyword evidence="12 14" id="KW-0472">Membrane</keyword>
<dbReference type="PROSITE" id="PS00674">
    <property type="entry name" value="AAA"/>
    <property type="match status" value="1"/>
</dbReference>
<dbReference type="HAMAP" id="MF_01458">
    <property type="entry name" value="FtsH"/>
    <property type="match status" value="1"/>
</dbReference>
<keyword evidence="18" id="KW-1185">Reference proteome</keyword>
<dbReference type="SMART" id="SM00382">
    <property type="entry name" value="AAA"/>
    <property type="match status" value="1"/>
</dbReference>
<dbReference type="AlphaFoldDB" id="B3QRX2"/>
<feature type="transmembrane region" description="Helical" evidence="14">
    <location>
        <begin position="29"/>
        <end position="47"/>
    </location>
</feature>
<evidence type="ECO:0000256" key="4">
    <source>
        <dbReference type="ARBA" id="ARBA00022692"/>
    </source>
</evidence>
<dbReference type="eggNOG" id="COG0465">
    <property type="taxonomic scope" value="Bacteria"/>
</dbReference>
<dbReference type="InterPro" id="IPR003593">
    <property type="entry name" value="AAA+_ATPase"/>
</dbReference>
<evidence type="ECO:0000256" key="14">
    <source>
        <dbReference type="HAMAP-Rule" id="MF_01458"/>
    </source>
</evidence>
<comment type="similarity">
    <text evidence="15">Belongs to the AAA ATPase family.</text>
</comment>
<dbReference type="NCBIfam" id="TIGR01241">
    <property type="entry name" value="FtsH_fam"/>
    <property type="match status" value="1"/>
</dbReference>
<dbReference type="EMBL" id="CP001100">
    <property type="protein sequence ID" value="ACF13925.1"/>
    <property type="molecule type" value="Genomic_DNA"/>
</dbReference>
<dbReference type="Proteomes" id="UP000001208">
    <property type="component" value="Chromosome"/>
</dbReference>
<feature type="binding site" evidence="14">
    <location>
        <position position="531"/>
    </location>
    <ligand>
        <name>Zn(2+)</name>
        <dbReference type="ChEBI" id="CHEBI:29105"/>
        <note>catalytic</note>
    </ligand>
</feature>
<dbReference type="SUPFAM" id="SSF140990">
    <property type="entry name" value="FtsH protease domain-like"/>
    <property type="match status" value="1"/>
</dbReference>
<feature type="binding site" evidence="14">
    <location>
        <begin position="233"/>
        <end position="240"/>
    </location>
    <ligand>
        <name>ATP</name>
        <dbReference type="ChEBI" id="CHEBI:30616"/>
    </ligand>
</feature>
<dbReference type="GO" id="GO:0030163">
    <property type="term" value="P:protein catabolic process"/>
    <property type="evidence" value="ECO:0007669"/>
    <property type="project" value="UniProtKB-UniRule"/>
</dbReference>
<comment type="function">
    <text evidence="14">Acts as a processive, ATP-dependent zinc metallopeptidase for both cytoplasmic and membrane proteins. Plays a role in the quality control of integral membrane proteins.</text>
</comment>
<dbReference type="STRING" id="517418.Ctha_1466"/>
<comment type="similarity">
    <text evidence="2 14">In the C-terminal section; belongs to the peptidase M41 family.</text>
</comment>
<evidence type="ECO:0000256" key="9">
    <source>
        <dbReference type="ARBA" id="ARBA00022840"/>
    </source>
</evidence>
<dbReference type="GO" id="GO:0008270">
    <property type="term" value="F:zinc ion binding"/>
    <property type="evidence" value="ECO:0007669"/>
    <property type="project" value="UniProtKB-UniRule"/>
</dbReference>